<dbReference type="Proteomes" id="UP001596392">
    <property type="component" value="Unassembled WGS sequence"/>
</dbReference>
<dbReference type="SUPFAM" id="SSF47090">
    <property type="entry name" value="PGBD-like"/>
    <property type="match status" value="1"/>
</dbReference>
<dbReference type="EMBL" id="JBHTAC010000084">
    <property type="protein sequence ID" value="MFC7248157.1"/>
    <property type="molecule type" value="Genomic_DNA"/>
</dbReference>
<evidence type="ECO:0000259" key="4">
    <source>
        <dbReference type="Pfam" id="PF01471"/>
    </source>
</evidence>
<keyword evidence="3" id="KW-0472">Membrane</keyword>
<reference evidence="6" key="1">
    <citation type="journal article" date="2019" name="Int. J. Syst. Evol. Microbiol.">
        <title>The Global Catalogue of Microorganisms (GCM) 10K type strain sequencing project: providing services to taxonomists for standard genome sequencing and annotation.</title>
        <authorList>
            <consortium name="The Broad Institute Genomics Platform"/>
            <consortium name="The Broad Institute Genome Sequencing Center for Infectious Disease"/>
            <person name="Wu L."/>
            <person name="Ma J."/>
        </authorList>
    </citation>
    <scope>NUCLEOTIDE SEQUENCE [LARGE SCALE GENOMIC DNA]</scope>
    <source>
        <strain evidence="6">CGMCC 1.9106</strain>
    </source>
</reference>
<dbReference type="InterPro" id="IPR002477">
    <property type="entry name" value="Peptidoglycan-bd-like"/>
</dbReference>
<keyword evidence="6" id="KW-1185">Reference proteome</keyword>
<accession>A0ABW2H8T6</accession>
<protein>
    <submittedName>
        <fullName evidence="5">Peptidoglycan-binding protein</fullName>
    </submittedName>
</protein>
<dbReference type="Gene3D" id="2.40.420.20">
    <property type="match status" value="1"/>
</dbReference>
<evidence type="ECO:0000256" key="1">
    <source>
        <dbReference type="ARBA" id="ARBA00022448"/>
    </source>
</evidence>
<dbReference type="RefSeq" id="WP_376810822.1">
    <property type="nucleotide sequence ID" value="NZ_JBHTAC010000084.1"/>
</dbReference>
<dbReference type="InterPro" id="IPR036365">
    <property type="entry name" value="PGBD-like_sf"/>
</dbReference>
<evidence type="ECO:0000313" key="5">
    <source>
        <dbReference type="EMBL" id="MFC7248157.1"/>
    </source>
</evidence>
<gene>
    <name evidence="5" type="ORF">ACFQO7_37340</name>
</gene>
<dbReference type="Gene3D" id="1.10.101.10">
    <property type="entry name" value="PGBD-like superfamily/PGBD"/>
    <property type="match status" value="1"/>
</dbReference>
<feature type="region of interest" description="Disordered" evidence="2">
    <location>
        <begin position="142"/>
        <end position="173"/>
    </location>
</feature>
<evidence type="ECO:0000256" key="3">
    <source>
        <dbReference type="SAM" id="Phobius"/>
    </source>
</evidence>
<dbReference type="PANTHER" id="PTHR30097">
    <property type="entry name" value="CATION EFFLUX SYSTEM PROTEIN CUSB"/>
    <property type="match status" value="1"/>
</dbReference>
<dbReference type="InterPro" id="IPR036366">
    <property type="entry name" value="PGBDSf"/>
</dbReference>
<evidence type="ECO:0000313" key="6">
    <source>
        <dbReference type="Proteomes" id="UP001596392"/>
    </source>
</evidence>
<dbReference type="PANTHER" id="PTHR30097:SF4">
    <property type="entry name" value="SLR6042 PROTEIN"/>
    <property type="match status" value="1"/>
</dbReference>
<keyword evidence="3" id="KW-0812">Transmembrane</keyword>
<proteinExistence type="predicted"/>
<feature type="transmembrane region" description="Helical" evidence="3">
    <location>
        <begin position="34"/>
        <end position="53"/>
    </location>
</feature>
<evidence type="ECO:0000256" key="2">
    <source>
        <dbReference type="SAM" id="MobiDB-lite"/>
    </source>
</evidence>
<dbReference type="Pfam" id="PF01471">
    <property type="entry name" value="PG_binding_1"/>
    <property type="match status" value="1"/>
</dbReference>
<organism evidence="5 6">
    <name type="scientific">Catellatospora aurea</name>
    <dbReference type="NCBI Taxonomy" id="1337874"/>
    <lineage>
        <taxon>Bacteria</taxon>
        <taxon>Bacillati</taxon>
        <taxon>Actinomycetota</taxon>
        <taxon>Actinomycetes</taxon>
        <taxon>Micromonosporales</taxon>
        <taxon>Micromonosporaceae</taxon>
        <taxon>Catellatospora</taxon>
    </lineage>
</organism>
<feature type="compositionally biased region" description="Low complexity" evidence="2">
    <location>
        <begin position="160"/>
        <end position="169"/>
    </location>
</feature>
<feature type="region of interest" description="Disordered" evidence="2">
    <location>
        <begin position="1"/>
        <end position="24"/>
    </location>
</feature>
<sequence>MTHDAAEPAGPAVADFRPVPSPGIGRRRLSRRSVVVAAAGLAVGGAGVLFAVLRRPDTMPATAPPAPNTGTITRTTLIDVMTVQGELGYGPERGVESRLTGTVTELPPVGKVISRGQTLFRIDDSPVILMYGKVPAYRTLTAGRRAPDPGATPGAGQGEGQQPPAAVPASRGADVKQFEENLRALGYREHTADEQFNSQTASAVRRWQKSLGLAQTGEVELGRVVYAVGPVRIAKHEVAAGGVATGPLLKTTGATRLVTAPVPERNQAIVKVSTKATISLANGTEVTGTVSSVSTASDDQGRGGPEPMLDVVLRLDDPKAVDGLDDGPARVRFVVQERADVLVVPVGALLALAEGGFGLQLLESGGSRVVAVTTGLFADGKVEVSGPELREGTTVGMAR</sequence>
<keyword evidence="1" id="KW-0813">Transport</keyword>
<keyword evidence="3" id="KW-1133">Transmembrane helix</keyword>
<name>A0ABW2H8T6_9ACTN</name>
<comment type="caution">
    <text evidence="5">The sequence shown here is derived from an EMBL/GenBank/DDBJ whole genome shotgun (WGS) entry which is preliminary data.</text>
</comment>
<feature type="domain" description="Peptidoglycan binding-like" evidence="4">
    <location>
        <begin position="171"/>
        <end position="219"/>
    </location>
</feature>
<dbReference type="InterPro" id="IPR051909">
    <property type="entry name" value="MFP_Cation_Efflux"/>
</dbReference>